<proteinExistence type="predicted"/>
<accession>A0A5B7EQT4</accession>
<organism evidence="1 2">
    <name type="scientific">Portunus trituberculatus</name>
    <name type="common">Swimming crab</name>
    <name type="synonym">Neptunus trituberculatus</name>
    <dbReference type="NCBI Taxonomy" id="210409"/>
    <lineage>
        <taxon>Eukaryota</taxon>
        <taxon>Metazoa</taxon>
        <taxon>Ecdysozoa</taxon>
        <taxon>Arthropoda</taxon>
        <taxon>Crustacea</taxon>
        <taxon>Multicrustacea</taxon>
        <taxon>Malacostraca</taxon>
        <taxon>Eumalacostraca</taxon>
        <taxon>Eucarida</taxon>
        <taxon>Decapoda</taxon>
        <taxon>Pleocyemata</taxon>
        <taxon>Brachyura</taxon>
        <taxon>Eubrachyura</taxon>
        <taxon>Portunoidea</taxon>
        <taxon>Portunidae</taxon>
        <taxon>Portuninae</taxon>
        <taxon>Portunus</taxon>
    </lineage>
</organism>
<comment type="caution">
    <text evidence="1">The sequence shown here is derived from an EMBL/GenBank/DDBJ whole genome shotgun (WGS) entry which is preliminary data.</text>
</comment>
<dbReference type="Proteomes" id="UP000324222">
    <property type="component" value="Unassembled WGS sequence"/>
</dbReference>
<dbReference type="EMBL" id="VSRR010003338">
    <property type="protein sequence ID" value="MPC35745.1"/>
    <property type="molecule type" value="Genomic_DNA"/>
</dbReference>
<evidence type="ECO:0000313" key="2">
    <source>
        <dbReference type="Proteomes" id="UP000324222"/>
    </source>
</evidence>
<reference evidence="1 2" key="1">
    <citation type="submission" date="2019-05" db="EMBL/GenBank/DDBJ databases">
        <title>Another draft genome of Portunus trituberculatus and its Hox gene families provides insights of decapod evolution.</title>
        <authorList>
            <person name="Jeong J.-H."/>
            <person name="Song I."/>
            <person name="Kim S."/>
            <person name="Choi T."/>
            <person name="Kim D."/>
            <person name="Ryu S."/>
            <person name="Kim W."/>
        </authorList>
    </citation>
    <scope>NUCLEOTIDE SEQUENCE [LARGE SCALE GENOMIC DNA]</scope>
    <source>
        <tissue evidence="1">Muscle</tissue>
    </source>
</reference>
<keyword evidence="2" id="KW-1185">Reference proteome</keyword>
<protein>
    <submittedName>
        <fullName evidence="1">Uncharacterized protein</fullName>
    </submittedName>
</protein>
<name>A0A5B7EQT4_PORTR</name>
<sequence length="79" mass="8864">MPCFKAVPGGIRTYAWKSARSHAHHLIHYATTSLKLLNKMSSSNNDDDCDQINHLKYSILTTNNTLQIGKVLGAWQLSH</sequence>
<dbReference type="AlphaFoldDB" id="A0A5B7EQT4"/>
<evidence type="ECO:0000313" key="1">
    <source>
        <dbReference type="EMBL" id="MPC35745.1"/>
    </source>
</evidence>
<gene>
    <name evidence="1" type="ORF">E2C01_029180</name>
</gene>